<keyword evidence="4" id="KW-0963">Cytoplasm</keyword>
<keyword evidence="9 15" id="KW-0547">Nucleotide-binding</keyword>
<dbReference type="InterPro" id="IPR057380">
    <property type="entry name" value="UBA_SIK1/2/3"/>
</dbReference>
<keyword evidence="10" id="KW-0418">Kinase</keyword>
<dbReference type="GO" id="GO:0035556">
    <property type="term" value="P:intracellular signal transduction"/>
    <property type="evidence" value="ECO:0000318"/>
    <property type="project" value="GO_Central"/>
</dbReference>
<keyword evidence="11 15" id="KW-0067">ATP-binding</keyword>
<evidence type="ECO:0000256" key="5">
    <source>
        <dbReference type="ARBA" id="ARBA00022527"/>
    </source>
</evidence>
<dbReference type="PROSITE" id="PS50030">
    <property type="entry name" value="UBA"/>
    <property type="match status" value="1"/>
</dbReference>
<reference evidence="19" key="3">
    <citation type="submission" date="2025-08" db="UniProtKB">
        <authorList>
            <consortium name="Ensembl"/>
        </authorList>
    </citation>
    <scope>IDENTIFICATION</scope>
</reference>
<dbReference type="GO" id="GO:0005524">
    <property type="term" value="F:ATP binding"/>
    <property type="evidence" value="ECO:0007669"/>
    <property type="project" value="UniProtKB-UniRule"/>
</dbReference>
<dbReference type="Gene3D" id="1.10.510.10">
    <property type="entry name" value="Transferase(Phosphotransferase) domain 1"/>
    <property type="match status" value="1"/>
</dbReference>
<evidence type="ECO:0000256" key="11">
    <source>
        <dbReference type="ARBA" id="ARBA00022840"/>
    </source>
</evidence>
<dbReference type="Proteomes" id="UP000008227">
    <property type="component" value="Chromosome 9"/>
</dbReference>
<evidence type="ECO:0000256" key="9">
    <source>
        <dbReference type="ARBA" id="ARBA00022741"/>
    </source>
</evidence>
<dbReference type="InterPro" id="IPR008271">
    <property type="entry name" value="Ser/Thr_kinase_AS"/>
</dbReference>
<evidence type="ECO:0000256" key="6">
    <source>
        <dbReference type="ARBA" id="ARBA00022553"/>
    </source>
</evidence>
<dbReference type="GO" id="GO:0004674">
    <property type="term" value="F:protein serine/threonine kinase activity"/>
    <property type="evidence" value="ECO:0000318"/>
    <property type="project" value="GO_Central"/>
</dbReference>
<feature type="domain" description="UBA" evidence="18">
    <location>
        <begin position="295"/>
        <end position="335"/>
    </location>
</feature>
<dbReference type="GO" id="GO:0005634">
    <property type="term" value="C:nucleus"/>
    <property type="evidence" value="ECO:0000318"/>
    <property type="project" value="GO_Central"/>
</dbReference>
<dbReference type="PROSITE" id="PS00107">
    <property type="entry name" value="PROTEIN_KINASE_ATP"/>
    <property type="match status" value="1"/>
</dbReference>
<dbReference type="InterPro" id="IPR034672">
    <property type="entry name" value="SIK"/>
</dbReference>
<dbReference type="InParanoid" id="A0A5G2QIQ7"/>
<evidence type="ECO:0000256" key="1">
    <source>
        <dbReference type="ARBA" id="ARBA00001946"/>
    </source>
</evidence>
<dbReference type="VGNC" id="VGNC:92872">
    <property type="gene designation" value="SIK2"/>
</dbReference>
<evidence type="ECO:0000313" key="19">
    <source>
        <dbReference type="Ensembl" id="ENSSSCP00000064680.1"/>
    </source>
</evidence>
<reference evidence="19" key="4">
    <citation type="submission" date="2025-09" db="UniProtKB">
        <authorList>
            <consortium name="Ensembl"/>
        </authorList>
    </citation>
    <scope>IDENTIFICATION</scope>
</reference>
<dbReference type="GO" id="GO:0005737">
    <property type="term" value="C:cytoplasm"/>
    <property type="evidence" value="ECO:0000318"/>
    <property type="project" value="GO_Central"/>
</dbReference>
<dbReference type="GO" id="GO:0000287">
    <property type="term" value="F:magnesium ion binding"/>
    <property type="evidence" value="ECO:0007669"/>
    <property type="project" value="Ensembl"/>
</dbReference>
<evidence type="ECO:0000256" key="7">
    <source>
        <dbReference type="ARBA" id="ARBA00022679"/>
    </source>
</evidence>
<protein>
    <recommendedName>
        <fullName evidence="3">non-specific serine/threonine protein kinase</fullName>
        <ecNumber evidence="3">2.7.11.1</ecNumber>
    </recommendedName>
</protein>
<dbReference type="Pfam" id="PF00069">
    <property type="entry name" value="Pkinase"/>
    <property type="match status" value="1"/>
</dbReference>
<evidence type="ECO:0000259" key="17">
    <source>
        <dbReference type="PROSITE" id="PS50011"/>
    </source>
</evidence>
<dbReference type="InterPro" id="IPR000719">
    <property type="entry name" value="Prot_kinase_dom"/>
</dbReference>
<dbReference type="SMART" id="SM00220">
    <property type="entry name" value="S_TKc"/>
    <property type="match status" value="1"/>
</dbReference>
<dbReference type="InterPro" id="IPR011009">
    <property type="entry name" value="Kinase-like_dom_sf"/>
</dbReference>
<feature type="region of interest" description="Disordered" evidence="16">
    <location>
        <begin position="745"/>
        <end position="889"/>
    </location>
</feature>
<dbReference type="PROSITE" id="PS00108">
    <property type="entry name" value="PROTEIN_KINASE_ST"/>
    <property type="match status" value="1"/>
</dbReference>
<dbReference type="SMR" id="A0A5G2QIQ7"/>
<organism evidence="19 20">
    <name type="scientific">Sus scrofa</name>
    <name type="common">Pig</name>
    <dbReference type="NCBI Taxonomy" id="9823"/>
    <lineage>
        <taxon>Eukaryota</taxon>
        <taxon>Metazoa</taxon>
        <taxon>Chordata</taxon>
        <taxon>Craniata</taxon>
        <taxon>Vertebrata</taxon>
        <taxon>Euteleostomi</taxon>
        <taxon>Mammalia</taxon>
        <taxon>Eutheria</taxon>
        <taxon>Laurasiatheria</taxon>
        <taxon>Artiodactyla</taxon>
        <taxon>Suina</taxon>
        <taxon>Suidae</taxon>
        <taxon>Sus</taxon>
    </lineage>
</organism>
<reference evidence="19" key="2">
    <citation type="journal article" date="2020" name="Gigascience">
        <title>An improved pig reference genome sequence to enable pig genetics and genomics research.</title>
        <authorList>
            <person name="Warr A."/>
            <person name="Affara N."/>
            <person name="Aken B."/>
            <person name="Beiki H."/>
            <person name="Bickhart D.M."/>
            <person name="Billis K."/>
            <person name="Chow W."/>
            <person name="Eory L."/>
            <person name="Finlayson H.A."/>
            <person name="Flicek P."/>
            <person name="Giron C.G."/>
            <person name="Griffin D.K."/>
            <person name="Hall R."/>
            <person name="Hannum G."/>
            <person name="Hourlier T."/>
            <person name="Howe K."/>
            <person name="Hume D.A."/>
            <person name="Izuogu O."/>
            <person name="Kim K."/>
            <person name="Koren S."/>
            <person name="Liu H."/>
            <person name="Manchanda N."/>
            <person name="Martin F.J."/>
            <person name="Nonneman D.J."/>
            <person name="O'Connor R.E."/>
            <person name="Phillippy A.M."/>
            <person name="Rohrer G.A."/>
            <person name="Rosen B.D."/>
            <person name="Rund L.A."/>
            <person name="Sargent C.A."/>
            <person name="Schook L.B."/>
            <person name="Schroeder S.G."/>
            <person name="Schwartz A.S."/>
            <person name="Skinner B.M."/>
            <person name="Talbot R."/>
            <person name="Tseng E."/>
            <person name="Tuggle C.K."/>
            <person name="Watson M."/>
            <person name="Smith T.P.L."/>
            <person name="Archibald A.L."/>
        </authorList>
    </citation>
    <scope>NUCLEOTIDE SEQUENCE [LARGE SCALE GENOMIC DNA]</scope>
    <source>
        <strain evidence="19">Duroc</strain>
    </source>
</reference>
<dbReference type="InterPro" id="IPR015940">
    <property type="entry name" value="UBA"/>
</dbReference>
<evidence type="ECO:0000256" key="8">
    <source>
        <dbReference type="ARBA" id="ARBA00022723"/>
    </source>
</evidence>
<comment type="catalytic activity">
    <reaction evidence="14">
        <text>L-seryl-[protein] + ATP = O-phospho-L-seryl-[protein] + ADP + H(+)</text>
        <dbReference type="Rhea" id="RHEA:17989"/>
        <dbReference type="Rhea" id="RHEA-COMP:9863"/>
        <dbReference type="Rhea" id="RHEA-COMP:11604"/>
        <dbReference type="ChEBI" id="CHEBI:15378"/>
        <dbReference type="ChEBI" id="CHEBI:29999"/>
        <dbReference type="ChEBI" id="CHEBI:30616"/>
        <dbReference type="ChEBI" id="CHEBI:83421"/>
        <dbReference type="ChEBI" id="CHEBI:456216"/>
        <dbReference type="EC" id="2.7.11.1"/>
    </reaction>
</comment>
<feature type="region of interest" description="Disordered" evidence="16">
    <location>
        <begin position="628"/>
        <end position="671"/>
    </location>
</feature>
<dbReference type="CDD" id="cd14071">
    <property type="entry name" value="STKc_SIK"/>
    <property type="match status" value="1"/>
</dbReference>
<name>A0A5G2QIQ7_PIG</name>
<evidence type="ECO:0000256" key="12">
    <source>
        <dbReference type="ARBA" id="ARBA00022842"/>
    </source>
</evidence>
<dbReference type="STRING" id="9823.ENSSSCP00000064680"/>
<dbReference type="CDD" id="cd14409">
    <property type="entry name" value="UBA_SIK2"/>
    <property type="match status" value="1"/>
</dbReference>
<feature type="domain" description="Protein kinase" evidence="17">
    <location>
        <begin position="20"/>
        <end position="271"/>
    </location>
</feature>
<dbReference type="FunFam" id="3.30.200.20:FF:000003">
    <property type="entry name" value="Non-specific serine/threonine protein kinase"/>
    <property type="match status" value="1"/>
</dbReference>
<feature type="binding site" evidence="15">
    <location>
        <position position="49"/>
    </location>
    <ligand>
        <name>ATP</name>
        <dbReference type="ChEBI" id="CHEBI:30616"/>
    </ligand>
</feature>
<evidence type="ECO:0000256" key="10">
    <source>
        <dbReference type="ARBA" id="ARBA00022777"/>
    </source>
</evidence>
<keyword evidence="5" id="KW-0723">Serine/threonine-protein kinase</keyword>
<dbReference type="GO" id="GO:0008610">
    <property type="term" value="P:lipid biosynthetic process"/>
    <property type="evidence" value="ECO:0007669"/>
    <property type="project" value="Ensembl"/>
</dbReference>
<dbReference type="FunCoup" id="A0A5G2QIQ7">
    <property type="interactions" value="498"/>
</dbReference>
<evidence type="ECO:0000256" key="13">
    <source>
        <dbReference type="ARBA" id="ARBA00047899"/>
    </source>
</evidence>
<evidence type="ECO:0000256" key="2">
    <source>
        <dbReference type="ARBA" id="ARBA00004496"/>
    </source>
</evidence>
<dbReference type="PROSITE" id="PS50011">
    <property type="entry name" value="PROTEIN_KINASE_DOM"/>
    <property type="match status" value="1"/>
</dbReference>
<evidence type="ECO:0000313" key="20">
    <source>
        <dbReference type="Proteomes" id="UP000008227"/>
    </source>
</evidence>
<comment type="cofactor">
    <cofactor evidence="1">
        <name>Mg(2+)</name>
        <dbReference type="ChEBI" id="CHEBI:18420"/>
    </cofactor>
</comment>
<evidence type="ECO:0000256" key="16">
    <source>
        <dbReference type="SAM" id="MobiDB-lite"/>
    </source>
</evidence>
<dbReference type="Pfam" id="PF23312">
    <property type="entry name" value="UBA_SIK3"/>
    <property type="match status" value="1"/>
</dbReference>
<dbReference type="GO" id="GO:0036503">
    <property type="term" value="P:ERAD pathway"/>
    <property type="evidence" value="ECO:0007669"/>
    <property type="project" value="Ensembl"/>
</dbReference>
<reference evidence="20" key="1">
    <citation type="submission" date="2009-11" db="EMBL/GenBank/DDBJ databases">
        <authorList>
            <consortium name="Porcine genome sequencing project"/>
        </authorList>
    </citation>
    <scope>NUCLEOTIDE SEQUENCE [LARGE SCALE GENOMIC DNA]</scope>
    <source>
        <strain evidence="20">Duroc</strain>
    </source>
</reference>
<dbReference type="SUPFAM" id="SSF56112">
    <property type="entry name" value="Protein kinase-like (PK-like)"/>
    <property type="match status" value="1"/>
</dbReference>
<evidence type="ECO:0000313" key="21">
    <source>
        <dbReference type="VGNC" id="VGNC:92872"/>
    </source>
</evidence>
<dbReference type="GO" id="GO:0005789">
    <property type="term" value="C:endoplasmic reticulum membrane"/>
    <property type="evidence" value="ECO:0007669"/>
    <property type="project" value="Ensembl"/>
</dbReference>
<feature type="compositionally biased region" description="Pro residues" evidence="16">
    <location>
        <begin position="792"/>
        <end position="825"/>
    </location>
</feature>
<dbReference type="EC" id="2.7.11.1" evidence="3"/>
<sequence>MVMADGPRHLQRGPVRVGFYEIEGTLGKGNFAVVKLGRHRITRTEVAIKIIDKSQLDAVNLEKIYREVQIMKMLDHPHIIKLYQVMETKSMLYLVTEYAKNGEIFDYLANHGRLNESEARRKFWQILSAVDYCHGRKIVHRDLKAENLLLDNNMNIKIADFGFGNFFKSGELLATWCGSPPYAAPEVFEGQQYEGPQLDIWSMGVVLYVLVCGALPFDGPTLPILRQRVLEGRFRIPYFMSEDCEHLIRRMLVLDPSKRLTIAQIKEHKWMLVEVPVQRPVLYPQGQENEPSIGEFNEQVLRLMHGLGIDQQKTVEALQNKSYNHFAAIYYLLVERLKSHRSSFPVEQRLDARQRRPSTIAEQTVAKAQTVGLPVTVHSPNVRLMRSALLPPASNVDAFAFPASGCQAEAAFMEEECVDTPKVNGCLLDPVPPILVRKGCQSLPSNMMETSIDEGLETEGEAEEDPSQAFDTFQSTRSGQRRHTLSEVTNQLVMMPGSGKIFSMSDNPSLDSVDSEYDMGSVQRDLHFLEDDPSLKDIMVANQPSPRMTSPFVSLRPANPAMQALSSQKREAHNRSPVSFREGRRASDTSLTQGIVAFRQHLQNLARTKGILELNKVQLLYEQMGSEAEPNLAPPAPQLQDLASTCPQEEASPQQKSMSVLPGSVHPQLSPRPSLEAQYLQHRLQKPSLLSKAQNTCQLYCKEAPRSLEQQLQEHRLQQKRLFLQKQSQLQAYFNQMQIAERSYPQPLPHQEPPPPSQPPPFGLPPPLSPVLEPGPEQMQYSPFLGQYPEMRLPPLPSSPGPRAAPPLPPPPPPAPPSGAAPAPLPFSYQTCELPGAASPEPDFPAPGPYPLDGAPQSGVAAPDRPRSSGPQEAPSGYHPLALSGPPASLFSKPLTSVLPFRPIKAARPVPEGSQLPSHPTVYVRISSGQSQAPTMAKMLKGSSPAHSQ</sequence>
<dbReference type="AlphaFoldDB" id="A0A5G2QIQ7"/>
<accession>A0A5G2QIQ7</accession>
<evidence type="ECO:0000256" key="4">
    <source>
        <dbReference type="ARBA" id="ARBA00022490"/>
    </source>
</evidence>
<feature type="compositionally biased region" description="Polar residues" evidence="16">
    <location>
        <begin position="641"/>
        <end position="658"/>
    </location>
</feature>
<dbReference type="GeneTree" id="ENSGT00940000156445"/>
<dbReference type="FunFam" id="1.10.510.10:FF:000154">
    <property type="entry name" value="Serine/threonine-protein kinase SIK2"/>
    <property type="match status" value="1"/>
</dbReference>
<feature type="region of interest" description="Disordered" evidence="16">
    <location>
        <begin position="929"/>
        <end position="949"/>
    </location>
</feature>
<keyword evidence="20" id="KW-1185">Reference proteome</keyword>
<keyword evidence="12" id="KW-0460">Magnesium</keyword>
<keyword evidence="7" id="KW-0808">Transferase</keyword>
<keyword evidence="6" id="KW-0597">Phosphoprotein</keyword>
<dbReference type="GO" id="GO:0106310">
    <property type="term" value="F:protein serine kinase activity"/>
    <property type="evidence" value="ECO:0007669"/>
    <property type="project" value="Ensembl"/>
</dbReference>
<dbReference type="InterPro" id="IPR017441">
    <property type="entry name" value="Protein_kinase_ATP_BS"/>
</dbReference>
<keyword evidence="8" id="KW-0479">Metal-binding</keyword>
<feature type="compositionally biased region" description="Pro residues" evidence="16">
    <location>
        <begin position="746"/>
        <end position="769"/>
    </location>
</feature>
<gene>
    <name evidence="19 21" type="primary">SIK2</name>
</gene>
<dbReference type="ExpressionAtlas" id="A0A5G2QIQ7">
    <property type="expression patterns" value="baseline and differential"/>
</dbReference>
<dbReference type="PANTHER" id="PTHR24346">
    <property type="entry name" value="MAP/MICROTUBULE AFFINITY-REGULATING KINASE"/>
    <property type="match status" value="1"/>
</dbReference>
<comment type="subcellular location">
    <subcellularLocation>
        <location evidence="2">Cytoplasm</location>
    </subcellularLocation>
</comment>
<evidence type="ECO:0000259" key="18">
    <source>
        <dbReference type="PROSITE" id="PS50030"/>
    </source>
</evidence>
<comment type="catalytic activity">
    <reaction evidence="13">
        <text>L-threonyl-[protein] + ATP = O-phospho-L-threonyl-[protein] + ADP + H(+)</text>
        <dbReference type="Rhea" id="RHEA:46608"/>
        <dbReference type="Rhea" id="RHEA-COMP:11060"/>
        <dbReference type="Rhea" id="RHEA-COMP:11605"/>
        <dbReference type="ChEBI" id="CHEBI:15378"/>
        <dbReference type="ChEBI" id="CHEBI:30013"/>
        <dbReference type="ChEBI" id="CHEBI:30616"/>
        <dbReference type="ChEBI" id="CHEBI:61977"/>
        <dbReference type="ChEBI" id="CHEBI:456216"/>
        <dbReference type="EC" id="2.7.11.1"/>
    </reaction>
</comment>
<dbReference type="Bgee" id="ENSSSCG00000032941">
    <property type="expression patterns" value="Expressed in subcutaneous adipose tissue and 44 other cell types or tissues"/>
</dbReference>
<feature type="region of interest" description="Disordered" evidence="16">
    <location>
        <begin position="563"/>
        <end position="586"/>
    </location>
</feature>
<evidence type="ECO:0000256" key="3">
    <source>
        <dbReference type="ARBA" id="ARBA00012513"/>
    </source>
</evidence>
<dbReference type="Ensembl" id="ENSSSCT00000087535.1">
    <property type="protein sequence ID" value="ENSSSCP00000064680.1"/>
    <property type="gene ID" value="ENSSSCG00000032941.3"/>
</dbReference>
<evidence type="ECO:0000256" key="14">
    <source>
        <dbReference type="ARBA" id="ARBA00048679"/>
    </source>
</evidence>
<dbReference type="PANTHER" id="PTHR24346:SF38">
    <property type="entry name" value="NON-SPECIFIC SERINE_THREONINE PROTEIN KINASE"/>
    <property type="match status" value="1"/>
</dbReference>
<evidence type="ECO:0000256" key="15">
    <source>
        <dbReference type="PROSITE-ProRule" id="PRU10141"/>
    </source>
</evidence>
<proteinExistence type="predicted"/>